<evidence type="ECO:0000256" key="1">
    <source>
        <dbReference type="SAM" id="Coils"/>
    </source>
</evidence>
<keyword evidence="2" id="KW-1133">Transmembrane helix</keyword>
<evidence type="ECO:0000256" key="2">
    <source>
        <dbReference type="SAM" id="Phobius"/>
    </source>
</evidence>
<feature type="transmembrane region" description="Helical" evidence="2">
    <location>
        <begin position="12"/>
        <end position="30"/>
    </location>
</feature>
<accession>A0A210PVH8</accession>
<dbReference type="AlphaFoldDB" id="A0A210PVH8"/>
<feature type="transmembrane region" description="Helical" evidence="2">
    <location>
        <begin position="42"/>
        <end position="63"/>
    </location>
</feature>
<reference evidence="3 4" key="1">
    <citation type="journal article" date="2017" name="Nat. Ecol. Evol.">
        <title>Scallop genome provides insights into evolution of bilaterian karyotype and development.</title>
        <authorList>
            <person name="Wang S."/>
            <person name="Zhang J."/>
            <person name="Jiao W."/>
            <person name="Li J."/>
            <person name="Xun X."/>
            <person name="Sun Y."/>
            <person name="Guo X."/>
            <person name="Huan P."/>
            <person name="Dong B."/>
            <person name="Zhang L."/>
            <person name="Hu X."/>
            <person name="Sun X."/>
            <person name="Wang J."/>
            <person name="Zhao C."/>
            <person name="Wang Y."/>
            <person name="Wang D."/>
            <person name="Huang X."/>
            <person name="Wang R."/>
            <person name="Lv J."/>
            <person name="Li Y."/>
            <person name="Zhang Z."/>
            <person name="Liu B."/>
            <person name="Lu W."/>
            <person name="Hui Y."/>
            <person name="Liang J."/>
            <person name="Zhou Z."/>
            <person name="Hou R."/>
            <person name="Li X."/>
            <person name="Liu Y."/>
            <person name="Li H."/>
            <person name="Ning X."/>
            <person name="Lin Y."/>
            <person name="Zhao L."/>
            <person name="Xing Q."/>
            <person name="Dou J."/>
            <person name="Li Y."/>
            <person name="Mao J."/>
            <person name="Guo H."/>
            <person name="Dou H."/>
            <person name="Li T."/>
            <person name="Mu C."/>
            <person name="Jiang W."/>
            <person name="Fu Q."/>
            <person name="Fu X."/>
            <person name="Miao Y."/>
            <person name="Liu J."/>
            <person name="Yu Q."/>
            <person name="Li R."/>
            <person name="Liao H."/>
            <person name="Li X."/>
            <person name="Kong Y."/>
            <person name="Jiang Z."/>
            <person name="Chourrout D."/>
            <person name="Li R."/>
            <person name="Bao Z."/>
        </authorList>
    </citation>
    <scope>NUCLEOTIDE SEQUENCE [LARGE SCALE GENOMIC DNA]</scope>
    <source>
        <strain evidence="3 4">PY_sf001</strain>
    </source>
</reference>
<comment type="caution">
    <text evidence="3">The sequence shown here is derived from an EMBL/GenBank/DDBJ whole genome shotgun (WGS) entry which is preliminary data.</text>
</comment>
<protein>
    <submittedName>
        <fullName evidence="3">Uncharacterized protein</fullName>
    </submittedName>
</protein>
<evidence type="ECO:0000313" key="4">
    <source>
        <dbReference type="Proteomes" id="UP000242188"/>
    </source>
</evidence>
<keyword evidence="4" id="KW-1185">Reference proteome</keyword>
<name>A0A210PVH8_MIZYE</name>
<dbReference type="OrthoDB" id="6162874at2759"/>
<keyword evidence="2" id="KW-0472">Membrane</keyword>
<gene>
    <name evidence="3" type="ORF">KP79_PYT19006</name>
</gene>
<evidence type="ECO:0000313" key="3">
    <source>
        <dbReference type="EMBL" id="OWF40466.1"/>
    </source>
</evidence>
<organism evidence="3 4">
    <name type="scientific">Mizuhopecten yessoensis</name>
    <name type="common">Japanese scallop</name>
    <name type="synonym">Patinopecten yessoensis</name>
    <dbReference type="NCBI Taxonomy" id="6573"/>
    <lineage>
        <taxon>Eukaryota</taxon>
        <taxon>Metazoa</taxon>
        <taxon>Spiralia</taxon>
        <taxon>Lophotrochozoa</taxon>
        <taxon>Mollusca</taxon>
        <taxon>Bivalvia</taxon>
        <taxon>Autobranchia</taxon>
        <taxon>Pteriomorphia</taxon>
        <taxon>Pectinida</taxon>
        <taxon>Pectinoidea</taxon>
        <taxon>Pectinidae</taxon>
        <taxon>Mizuhopecten</taxon>
    </lineage>
</organism>
<keyword evidence="1" id="KW-0175">Coiled coil</keyword>
<proteinExistence type="predicted"/>
<feature type="coiled-coil region" evidence="1">
    <location>
        <begin position="158"/>
        <end position="199"/>
    </location>
</feature>
<sequence length="221" mass="26108">MGYGVGISLRTWTVIGPLVLLLATLKSSLFDEEAWSVYEYRVIGYVAEFCLVVTLCFTLYRIAQVWYLRKYKLTIITIPEVQFEEEQPTGNCEYEPEVKPAVACQTDTRNYAEEVERMKTRHSKEIRTINREIRMMRRRYSEKLSTARDLVRETDARLSSLQLKVPQLLKEKSSLEDEKEAIEKQLQEERLRQQELMSKFNKLHNQMAHPNLANRIYNSYL</sequence>
<dbReference type="EMBL" id="NEDP02005461">
    <property type="protein sequence ID" value="OWF40466.1"/>
    <property type="molecule type" value="Genomic_DNA"/>
</dbReference>
<keyword evidence="2" id="KW-0812">Transmembrane</keyword>
<dbReference type="Proteomes" id="UP000242188">
    <property type="component" value="Unassembled WGS sequence"/>
</dbReference>